<keyword evidence="4" id="KW-0804">Transcription</keyword>
<dbReference type="Proteomes" id="UP001152320">
    <property type="component" value="Chromosome 4"/>
</dbReference>
<dbReference type="PROSITE" id="PS50252">
    <property type="entry name" value="TBOX_3"/>
    <property type="match status" value="1"/>
</dbReference>
<dbReference type="PROSITE" id="PS01264">
    <property type="entry name" value="TBOX_2"/>
    <property type="match status" value="1"/>
</dbReference>
<dbReference type="SMART" id="SM00425">
    <property type="entry name" value="TBOX"/>
    <property type="match status" value="1"/>
</dbReference>
<evidence type="ECO:0000256" key="2">
    <source>
        <dbReference type="ARBA" id="ARBA00023015"/>
    </source>
</evidence>
<dbReference type="InterPro" id="IPR046360">
    <property type="entry name" value="T-box_DNA-bd"/>
</dbReference>
<protein>
    <submittedName>
        <fullName evidence="9">T-box transcription factor TBX2-B</fullName>
    </submittedName>
</protein>
<dbReference type="InterPro" id="IPR002070">
    <property type="entry name" value="TF_Brachyury"/>
</dbReference>
<keyword evidence="10" id="KW-1185">Reference proteome</keyword>
<keyword evidence="2" id="KW-0805">Transcription regulation</keyword>
<dbReference type="GO" id="GO:0000981">
    <property type="term" value="F:DNA-binding transcription factor activity, RNA polymerase II-specific"/>
    <property type="evidence" value="ECO:0007669"/>
    <property type="project" value="TreeGrafter"/>
</dbReference>
<dbReference type="FunFam" id="2.60.40.820:FF:000007">
    <property type="entry name" value="T-box transcription factor"/>
    <property type="match status" value="1"/>
</dbReference>
<dbReference type="GO" id="GO:0000978">
    <property type="term" value="F:RNA polymerase II cis-regulatory region sequence-specific DNA binding"/>
    <property type="evidence" value="ECO:0007669"/>
    <property type="project" value="InterPro"/>
</dbReference>
<dbReference type="GO" id="GO:0000785">
    <property type="term" value="C:chromatin"/>
    <property type="evidence" value="ECO:0007669"/>
    <property type="project" value="TreeGrafter"/>
</dbReference>
<comment type="caution">
    <text evidence="9">The sequence shown here is derived from an EMBL/GenBank/DDBJ whole genome shotgun (WGS) entry which is preliminary data.</text>
</comment>
<dbReference type="OrthoDB" id="7442607at2759"/>
<reference evidence="9" key="1">
    <citation type="submission" date="2021-10" db="EMBL/GenBank/DDBJ databases">
        <title>Tropical sea cucumber genome reveals ecological adaptation and Cuvierian tubules defense mechanism.</title>
        <authorList>
            <person name="Chen T."/>
        </authorList>
    </citation>
    <scope>NUCLEOTIDE SEQUENCE</scope>
    <source>
        <strain evidence="9">Nanhai2018</strain>
        <tissue evidence="9">Muscle</tissue>
    </source>
</reference>
<proteinExistence type="predicted"/>
<dbReference type="PANTHER" id="PTHR11267:SF204">
    <property type="entry name" value="SPADETAIL"/>
    <property type="match status" value="1"/>
</dbReference>
<dbReference type="PRINTS" id="PR00938">
    <property type="entry name" value="BRACHYURY"/>
</dbReference>
<dbReference type="PRINTS" id="PR00937">
    <property type="entry name" value="TBOX"/>
</dbReference>
<dbReference type="EMBL" id="JAIZAY010000004">
    <property type="protein sequence ID" value="KAJ8043787.1"/>
    <property type="molecule type" value="Genomic_DNA"/>
</dbReference>
<keyword evidence="3 6" id="KW-0238">DNA-binding</keyword>
<evidence type="ECO:0000313" key="10">
    <source>
        <dbReference type="Proteomes" id="UP001152320"/>
    </source>
</evidence>
<gene>
    <name evidence="9" type="ORF">HOLleu_11048</name>
</gene>
<dbReference type="SUPFAM" id="SSF49417">
    <property type="entry name" value="p53-like transcription factors"/>
    <property type="match status" value="1"/>
</dbReference>
<comment type="caution">
    <text evidence="6">Lacks conserved residue(s) required for the propagation of feature annotation.</text>
</comment>
<dbReference type="InterPro" id="IPR001699">
    <property type="entry name" value="TF_T-box"/>
</dbReference>
<feature type="region of interest" description="Disordered" evidence="7">
    <location>
        <begin position="389"/>
        <end position="416"/>
    </location>
</feature>
<evidence type="ECO:0000259" key="8">
    <source>
        <dbReference type="PROSITE" id="PS50252"/>
    </source>
</evidence>
<evidence type="ECO:0000256" key="4">
    <source>
        <dbReference type="ARBA" id="ARBA00023163"/>
    </source>
</evidence>
<dbReference type="PANTHER" id="PTHR11267">
    <property type="entry name" value="T-BOX PROTEIN-RELATED"/>
    <property type="match status" value="1"/>
</dbReference>
<comment type="subcellular location">
    <subcellularLocation>
        <location evidence="1 6">Nucleus</location>
    </subcellularLocation>
</comment>
<sequence>MMYDSGEDYLGQRARAHAFALNGIVPPAAPRSFAYPGTYMQPPSQHLGFTDRSSHFGDFTPLSCPTPTDHTSVAHAAATQQMMAAACAGMRPPDLSTGVAGGSNNPATKDIKVTLEGRELWQKFHEIGTEMIITKAGRRMFPTFRCSVTGLDANAKYILLMDIIPVDETRYKYHNSEWVVSGKAEPHMPSRLYIHPDSPATGAVWMKQVVTFHKLKLTNNNLDQHGHIILNSMHKYQPRFHIVQANDVFSLRWNSFVTFAFPETTFIAVTAYQNEKITQLKIDHNPFAKGFRDNGMARRGARLNPLKRPSSKLDDYNDEKKDSEGSEHGETSEKSENPAKESTDSLIDVKPSAANHNAGNNNNNMAETHYNMDSIDQERNELQDIKPTISKSEASESAPSHSKHRRETGNGLDVENDVDSCNTRMRDYASNGSGSTGVVDELTPCYPHDSGMTEDNNMTAVQPATALAVAQMAKDGDLQQSYPSSRIMSTMTSPNQGMIQSATSSNMYLHGASDIACHGYTAPTSSYHHTSSGHMHHVTHQAGQSRYPFTQQSSFAGCNTMPIHPSAQFIHHSGHHINSSDAMSVNMNVHMMTNTFPSHSHSVKFPV</sequence>
<dbReference type="PROSITE" id="PS01283">
    <property type="entry name" value="TBOX_1"/>
    <property type="match status" value="1"/>
</dbReference>
<keyword evidence="5 6" id="KW-0539">Nucleus</keyword>
<evidence type="ECO:0000313" key="9">
    <source>
        <dbReference type="EMBL" id="KAJ8043787.1"/>
    </source>
</evidence>
<dbReference type="CDD" id="cd20189">
    <property type="entry name" value="T-box_TBX4_5-like"/>
    <property type="match status" value="1"/>
</dbReference>
<dbReference type="GO" id="GO:0005634">
    <property type="term" value="C:nucleus"/>
    <property type="evidence" value="ECO:0007669"/>
    <property type="project" value="UniProtKB-SubCell"/>
</dbReference>
<dbReference type="AlphaFoldDB" id="A0A9Q1CEF0"/>
<feature type="domain" description="T-box" evidence="8">
    <location>
        <begin position="115"/>
        <end position="293"/>
    </location>
</feature>
<dbReference type="InterPro" id="IPR008967">
    <property type="entry name" value="p53-like_TF_DNA-bd_sf"/>
</dbReference>
<dbReference type="Gene3D" id="2.60.40.820">
    <property type="entry name" value="Transcription factor, T-box"/>
    <property type="match status" value="1"/>
</dbReference>
<dbReference type="InterPro" id="IPR018186">
    <property type="entry name" value="TF_T-box_CS"/>
</dbReference>
<dbReference type="Pfam" id="PF00907">
    <property type="entry name" value="T-box"/>
    <property type="match status" value="1"/>
</dbReference>
<feature type="compositionally biased region" description="Polar residues" evidence="7">
    <location>
        <begin position="389"/>
        <end position="400"/>
    </location>
</feature>
<feature type="region of interest" description="Disordered" evidence="7">
    <location>
        <begin position="288"/>
        <end position="344"/>
    </location>
</feature>
<name>A0A9Q1CEF0_HOLLE</name>
<evidence type="ECO:0000256" key="7">
    <source>
        <dbReference type="SAM" id="MobiDB-lite"/>
    </source>
</evidence>
<feature type="compositionally biased region" description="Basic and acidic residues" evidence="7">
    <location>
        <begin position="311"/>
        <end position="343"/>
    </location>
</feature>
<evidence type="ECO:0000256" key="5">
    <source>
        <dbReference type="ARBA" id="ARBA00023242"/>
    </source>
</evidence>
<evidence type="ECO:0000256" key="6">
    <source>
        <dbReference type="PROSITE-ProRule" id="PRU00201"/>
    </source>
</evidence>
<evidence type="ECO:0000256" key="1">
    <source>
        <dbReference type="ARBA" id="ARBA00004123"/>
    </source>
</evidence>
<organism evidence="9 10">
    <name type="scientific">Holothuria leucospilota</name>
    <name type="common">Black long sea cucumber</name>
    <name type="synonym">Mertensiothuria leucospilota</name>
    <dbReference type="NCBI Taxonomy" id="206669"/>
    <lineage>
        <taxon>Eukaryota</taxon>
        <taxon>Metazoa</taxon>
        <taxon>Echinodermata</taxon>
        <taxon>Eleutherozoa</taxon>
        <taxon>Echinozoa</taxon>
        <taxon>Holothuroidea</taxon>
        <taxon>Aspidochirotacea</taxon>
        <taxon>Aspidochirotida</taxon>
        <taxon>Holothuriidae</taxon>
        <taxon>Holothuria</taxon>
    </lineage>
</organism>
<accession>A0A9Q1CEF0</accession>
<dbReference type="GO" id="GO:0045893">
    <property type="term" value="P:positive regulation of DNA-templated transcription"/>
    <property type="evidence" value="ECO:0007669"/>
    <property type="project" value="InterPro"/>
</dbReference>
<dbReference type="InterPro" id="IPR036960">
    <property type="entry name" value="T-box_sf"/>
</dbReference>
<dbReference type="GO" id="GO:0001708">
    <property type="term" value="P:cell fate specification"/>
    <property type="evidence" value="ECO:0007669"/>
    <property type="project" value="TreeGrafter"/>
</dbReference>
<evidence type="ECO:0000256" key="3">
    <source>
        <dbReference type="ARBA" id="ARBA00023125"/>
    </source>
</evidence>